<protein>
    <submittedName>
        <fullName evidence="2">Uncharacterized protein</fullName>
    </submittedName>
</protein>
<dbReference type="AlphaFoldDB" id="K0RYW4"/>
<feature type="compositionally biased region" description="Acidic residues" evidence="1">
    <location>
        <begin position="131"/>
        <end position="143"/>
    </location>
</feature>
<sequence>MRAVSQSYLATHPWYPAHSSLSCSDDGNMPEWMTWTGGYAENHLFATGGDCCRRWFAGDGGHCLERVNFLQLLAVREKGGGTEDGMESYIAENLASGVLSETTDNPYKVENGQAESMVASILGGHGKASGGDDDGWDGGEEGDQSNLSSLGVTYHDGVLGDYSHSDIGAPDYFDPYDVEIDHSEYAQSQAAGEDTFPTSSCGSTWSHAAACAVLCLDGRGCPSGQACHVGVPCPSSQVALAMGSAGSAIMNHIDADGEFAGMTVETKVCGTDYQDAESKCRSGDPDVLDGLGYSDDFYGCPDDVCPDGMVCYGGILCPLPPTISPAPTRSPIRGYEKGGGGRDVVAYYDGREWYERDRLGQPGNLRWDMVTRVNYFFFRADGDGDVWGGDSWADPQILFGTPVDPPPGSSKECTPTSRPAGCRCHRTSASGRACGFHDPTGSLLELAAGAGVDVYATVGGTVGLPRAASTRDGREGLARSLAGL</sequence>
<reference evidence="2 3" key="1">
    <citation type="journal article" date="2012" name="Genome Biol.">
        <title>Genome and low-iron response of an oceanic diatom adapted to chronic iron limitation.</title>
        <authorList>
            <person name="Lommer M."/>
            <person name="Specht M."/>
            <person name="Roy A.S."/>
            <person name="Kraemer L."/>
            <person name="Andreson R."/>
            <person name="Gutowska M.A."/>
            <person name="Wolf J."/>
            <person name="Bergner S.V."/>
            <person name="Schilhabel M.B."/>
            <person name="Klostermeier U.C."/>
            <person name="Beiko R.G."/>
            <person name="Rosenstiel P."/>
            <person name="Hippler M."/>
            <person name="Laroche J."/>
        </authorList>
    </citation>
    <scope>NUCLEOTIDE SEQUENCE [LARGE SCALE GENOMIC DNA]</scope>
    <source>
        <strain evidence="2 3">CCMP1005</strain>
    </source>
</reference>
<name>K0RYW4_THAOC</name>
<dbReference type="Gene3D" id="3.20.20.80">
    <property type="entry name" value="Glycosidases"/>
    <property type="match status" value="1"/>
</dbReference>
<dbReference type="EMBL" id="AGNL01036486">
    <property type="protein sequence ID" value="EJK54041.1"/>
    <property type="molecule type" value="Genomic_DNA"/>
</dbReference>
<feature type="non-terminal residue" evidence="2">
    <location>
        <position position="484"/>
    </location>
</feature>
<gene>
    <name evidence="2" type="ORF">THAOC_26409</name>
</gene>
<evidence type="ECO:0000313" key="2">
    <source>
        <dbReference type="EMBL" id="EJK54041.1"/>
    </source>
</evidence>
<dbReference type="PROSITE" id="PS51257">
    <property type="entry name" value="PROKAR_LIPOPROTEIN"/>
    <property type="match status" value="1"/>
</dbReference>
<comment type="caution">
    <text evidence="2">The sequence shown here is derived from an EMBL/GenBank/DDBJ whole genome shotgun (WGS) entry which is preliminary data.</text>
</comment>
<accession>K0RYW4</accession>
<organism evidence="2 3">
    <name type="scientific">Thalassiosira oceanica</name>
    <name type="common">Marine diatom</name>
    <dbReference type="NCBI Taxonomy" id="159749"/>
    <lineage>
        <taxon>Eukaryota</taxon>
        <taxon>Sar</taxon>
        <taxon>Stramenopiles</taxon>
        <taxon>Ochrophyta</taxon>
        <taxon>Bacillariophyta</taxon>
        <taxon>Coscinodiscophyceae</taxon>
        <taxon>Thalassiosirophycidae</taxon>
        <taxon>Thalassiosirales</taxon>
        <taxon>Thalassiosiraceae</taxon>
        <taxon>Thalassiosira</taxon>
    </lineage>
</organism>
<feature type="region of interest" description="Disordered" evidence="1">
    <location>
        <begin position="123"/>
        <end position="147"/>
    </location>
</feature>
<dbReference type="SUPFAM" id="SSF51445">
    <property type="entry name" value="(Trans)glycosidases"/>
    <property type="match status" value="1"/>
</dbReference>
<evidence type="ECO:0000313" key="3">
    <source>
        <dbReference type="Proteomes" id="UP000266841"/>
    </source>
</evidence>
<keyword evidence="3" id="KW-1185">Reference proteome</keyword>
<dbReference type="Proteomes" id="UP000266841">
    <property type="component" value="Unassembled WGS sequence"/>
</dbReference>
<proteinExistence type="predicted"/>
<dbReference type="InterPro" id="IPR017853">
    <property type="entry name" value="GH"/>
</dbReference>
<evidence type="ECO:0000256" key="1">
    <source>
        <dbReference type="SAM" id="MobiDB-lite"/>
    </source>
</evidence>